<evidence type="ECO:0000256" key="9">
    <source>
        <dbReference type="SAM" id="Phobius"/>
    </source>
</evidence>
<evidence type="ECO:0000256" key="7">
    <source>
        <dbReference type="ARBA" id="ARBA00023170"/>
    </source>
</evidence>
<sequence>MLKRNITILLCIISSKFADCFETENLNQRNEISECVFEVINDIFRKDASFFYIFNDYSDYLPCGLNNSYLIINISVPITGDYGNYGNNYVIEAKDVSKLNGTIATLRKSSIWKDGKINPGHFLFVTAERNLTNVFEIFWKFHIVNVVVLQYEDDGNKTTLITSNRFEDGNNCGKTLNVFHSQRCSSRQSVKFQKYIRNYGKCPIFFGTDELLDIEKNAYSQLSVNMTYNQLEQTLQQYDLAMYRSSCGKLLDTVDNSKSFYTENFFWMGNNPKKRSTYNTYLLPFKGILWFAVVAVLIIVTLLWWLILRRRGYSSSLSSISSDATSLLLGISITTIPKVNVLKVLIIFYFVYIIHIQTAYVSNLINILVLPQYEDTASNLQELENSKMEIYMRDKTYNEYFGGGENFDNRRKIKEKVIPLTNFNEHLRSLNHSNYFIVSQRKFMVITKSSPRGMKQLRKSTLPNIFIDDSLSSYNKICFVMTKGTCFLQSLNKVITFLYESGLHSKISKDFEFIWGNVLQNYSFQTERDAPPDFKSPLTLHHVTGSFFILGVGFGISILVFIMELLMHRFNKKKRRIQNITVEIQRE</sequence>
<dbReference type="GO" id="GO:0015276">
    <property type="term" value="F:ligand-gated monoatomic ion channel activity"/>
    <property type="evidence" value="ECO:0007669"/>
    <property type="project" value="InterPro"/>
</dbReference>
<evidence type="ECO:0000256" key="6">
    <source>
        <dbReference type="ARBA" id="ARBA00023136"/>
    </source>
</evidence>
<dbReference type="Proteomes" id="UP001329430">
    <property type="component" value="Chromosome 6"/>
</dbReference>
<evidence type="ECO:0000256" key="8">
    <source>
        <dbReference type="ARBA" id="ARBA00023180"/>
    </source>
</evidence>
<feature type="signal peptide" evidence="10">
    <location>
        <begin position="1"/>
        <end position="18"/>
    </location>
</feature>
<comment type="similarity">
    <text evidence="2">Belongs to the glutamate-gated ion channel (TC 1.A.10.1) family.</text>
</comment>
<keyword evidence="13" id="KW-1185">Reference proteome</keyword>
<evidence type="ECO:0000256" key="10">
    <source>
        <dbReference type="SAM" id="SignalP"/>
    </source>
</evidence>
<dbReference type="PANTHER" id="PTHR42643">
    <property type="entry name" value="IONOTROPIC RECEPTOR 20A-RELATED"/>
    <property type="match status" value="1"/>
</dbReference>
<evidence type="ECO:0000256" key="3">
    <source>
        <dbReference type="ARBA" id="ARBA00022475"/>
    </source>
</evidence>
<evidence type="ECO:0000313" key="12">
    <source>
        <dbReference type="EMBL" id="KAK5643003.1"/>
    </source>
</evidence>
<keyword evidence="5 9" id="KW-1133">Transmembrane helix</keyword>
<keyword evidence="8" id="KW-0325">Glycoprotein</keyword>
<feature type="transmembrane region" description="Helical" evidence="9">
    <location>
        <begin position="288"/>
        <end position="307"/>
    </location>
</feature>
<evidence type="ECO:0000313" key="13">
    <source>
        <dbReference type="Proteomes" id="UP001329430"/>
    </source>
</evidence>
<reference evidence="12 13" key="1">
    <citation type="journal article" date="2024" name="Insects">
        <title>An Improved Chromosome-Level Genome Assembly of the Firefly Pyrocoelia pectoralis.</title>
        <authorList>
            <person name="Fu X."/>
            <person name="Meyer-Rochow V.B."/>
            <person name="Ballantyne L."/>
            <person name="Zhu X."/>
        </authorList>
    </citation>
    <scope>NUCLEOTIDE SEQUENCE [LARGE SCALE GENOMIC DNA]</scope>
    <source>
        <strain evidence="12">XCY_ONT2</strain>
    </source>
</reference>
<evidence type="ECO:0000256" key="2">
    <source>
        <dbReference type="ARBA" id="ARBA00008685"/>
    </source>
</evidence>
<evidence type="ECO:0000256" key="4">
    <source>
        <dbReference type="ARBA" id="ARBA00022692"/>
    </source>
</evidence>
<evidence type="ECO:0000259" key="11">
    <source>
        <dbReference type="Pfam" id="PF00060"/>
    </source>
</evidence>
<accession>A0AAN7V9Z3</accession>
<dbReference type="Pfam" id="PF00060">
    <property type="entry name" value="Lig_chan"/>
    <property type="match status" value="1"/>
</dbReference>
<name>A0AAN7V9Z3_9COLE</name>
<keyword evidence="4 9" id="KW-0812">Transmembrane</keyword>
<evidence type="ECO:0000256" key="1">
    <source>
        <dbReference type="ARBA" id="ARBA00004651"/>
    </source>
</evidence>
<keyword evidence="6 9" id="KW-0472">Membrane</keyword>
<keyword evidence="3" id="KW-1003">Cell membrane</keyword>
<dbReference type="GO" id="GO:0050906">
    <property type="term" value="P:detection of stimulus involved in sensory perception"/>
    <property type="evidence" value="ECO:0007669"/>
    <property type="project" value="UniProtKB-ARBA"/>
</dbReference>
<dbReference type="InterPro" id="IPR001320">
    <property type="entry name" value="Iontro_rcpt_C"/>
</dbReference>
<dbReference type="GO" id="GO:0005886">
    <property type="term" value="C:plasma membrane"/>
    <property type="evidence" value="ECO:0007669"/>
    <property type="project" value="UniProtKB-SubCell"/>
</dbReference>
<feature type="domain" description="Ionotropic glutamate receptor C-terminal" evidence="11">
    <location>
        <begin position="289"/>
        <end position="554"/>
    </location>
</feature>
<comment type="subcellular location">
    <subcellularLocation>
        <location evidence="1">Cell membrane</location>
        <topology evidence="1">Multi-pass membrane protein</topology>
    </subcellularLocation>
</comment>
<feature type="transmembrane region" description="Helical" evidence="9">
    <location>
        <begin position="327"/>
        <end position="352"/>
    </location>
</feature>
<gene>
    <name evidence="12" type="ORF">RI129_009170</name>
</gene>
<dbReference type="PANTHER" id="PTHR42643:SF38">
    <property type="entry name" value="IONOTROPIC RECEPTOR 100A"/>
    <property type="match status" value="1"/>
</dbReference>
<organism evidence="12 13">
    <name type="scientific">Pyrocoelia pectoralis</name>
    <dbReference type="NCBI Taxonomy" id="417401"/>
    <lineage>
        <taxon>Eukaryota</taxon>
        <taxon>Metazoa</taxon>
        <taxon>Ecdysozoa</taxon>
        <taxon>Arthropoda</taxon>
        <taxon>Hexapoda</taxon>
        <taxon>Insecta</taxon>
        <taxon>Pterygota</taxon>
        <taxon>Neoptera</taxon>
        <taxon>Endopterygota</taxon>
        <taxon>Coleoptera</taxon>
        <taxon>Polyphaga</taxon>
        <taxon>Elateriformia</taxon>
        <taxon>Elateroidea</taxon>
        <taxon>Lampyridae</taxon>
        <taxon>Lampyrinae</taxon>
        <taxon>Pyrocoelia</taxon>
    </lineage>
</organism>
<proteinExistence type="inferred from homology"/>
<feature type="transmembrane region" description="Helical" evidence="9">
    <location>
        <begin position="547"/>
        <end position="567"/>
    </location>
</feature>
<dbReference type="AlphaFoldDB" id="A0AAN7V9Z3"/>
<keyword evidence="7" id="KW-0675">Receptor</keyword>
<dbReference type="Gene3D" id="1.10.287.70">
    <property type="match status" value="1"/>
</dbReference>
<comment type="caution">
    <text evidence="12">The sequence shown here is derived from an EMBL/GenBank/DDBJ whole genome shotgun (WGS) entry which is preliminary data.</text>
</comment>
<dbReference type="InterPro" id="IPR052192">
    <property type="entry name" value="Insect_Ionotropic_Sensory_Rcpt"/>
</dbReference>
<feature type="chain" id="PRO_5042895915" description="Ionotropic glutamate receptor C-terminal domain-containing protein" evidence="10">
    <location>
        <begin position="19"/>
        <end position="587"/>
    </location>
</feature>
<keyword evidence="10" id="KW-0732">Signal</keyword>
<protein>
    <recommendedName>
        <fullName evidence="11">Ionotropic glutamate receptor C-terminal domain-containing protein</fullName>
    </recommendedName>
</protein>
<evidence type="ECO:0000256" key="5">
    <source>
        <dbReference type="ARBA" id="ARBA00022989"/>
    </source>
</evidence>
<dbReference type="EMBL" id="JAVRBK010000006">
    <property type="protein sequence ID" value="KAK5643003.1"/>
    <property type="molecule type" value="Genomic_DNA"/>
</dbReference>